<dbReference type="InterPro" id="IPR013538">
    <property type="entry name" value="ASHA1/2-like_C"/>
</dbReference>
<dbReference type="RefSeq" id="WP_344038080.1">
    <property type="nucleotide sequence ID" value="NZ_BAAAKE010000009.1"/>
</dbReference>
<accession>A0ABV9XRN1</accession>
<proteinExistence type="inferred from homology"/>
<feature type="domain" description="Activator of Hsp90 ATPase homologue 1/2-like C-terminal" evidence="2">
    <location>
        <begin position="13"/>
        <end position="103"/>
    </location>
</feature>
<evidence type="ECO:0000313" key="4">
    <source>
        <dbReference type="Proteomes" id="UP001595833"/>
    </source>
</evidence>
<sequence>MGDTATPHVRTSASPERVRRALTDQAEPATWPAEHAEVELPDRWRFRGRHTPEGDEPRQVLEHLDDGSLRFTWPVGGERTTVGITWEARDDHTVVSVSQSHFPGWADTVA</sequence>
<name>A0ABV9XRN1_9PSEU</name>
<reference evidence="4" key="1">
    <citation type="journal article" date="2019" name="Int. J. Syst. Evol. Microbiol.">
        <title>The Global Catalogue of Microorganisms (GCM) 10K type strain sequencing project: providing services to taxonomists for standard genome sequencing and annotation.</title>
        <authorList>
            <consortium name="The Broad Institute Genomics Platform"/>
            <consortium name="The Broad Institute Genome Sequencing Center for Infectious Disease"/>
            <person name="Wu L."/>
            <person name="Ma J."/>
        </authorList>
    </citation>
    <scope>NUCLEOTIDE SEQUENCE [LARGE SCALE GENOMIC DNA]</scope>
    <source>
        <strain evidence="4">KCTC 12848</strain>
    </source>
</reference>
<evidence type="ECO:0000256" key="1">
    <source>
        <dbReference type="ARBA" id="ARBA00006817"/>
    </source>
</evidence>
<dbReference type="SUPFAM" id="SSF55961">
    <property type="entry name" value="Bet v1-like"/>
    <property type="match status" value="1"/>
</dbReference>
<dbReference type="Proteomes" id="UP001595833">
    <property type="component" value="Unassembled WGS sequence"/>
</dbReference>
<comment type="caution">
    <text evidence="3">The sequence shown here is derived from an EMBL/GenBank/DDBJ whole genome shotgun (WGS) entry which is preliminary data.</text>
</comment>
<evidence type="ECO:0000313" key="3">
    <source>
        <dbReference type="EMBL" id="MFC5053044.1"/>
    </source>
</evidence>
<comment type="similarity">
    <text evidence="1">Belongs to the AHA1 family.</text>
</comment>
<organism evidence="3 4">
    <name type="scientific">Saccharothrix xinjiangensis</name>
    <dbReference type="NCBI Taxonomy" id="204798"/>
    <lineage>
        <taxon>Bacteria</taxon>
        <taxon>Bacillati</taxon>
        <taxon>Actinomycetota</taxon>
        <taxon>Actinomycetes</taxon>
        <taxon>Pseudonocardiales</taxon>
        <taxon>Pseudonocardiaceae</taxon>
        <taxon>Saccharothrix</taxon>
    </lineage>
</organism>
<protein>
    <submittedName>
        <fullName evidence="3">SRPBCC domain-containing protein</fullName>
    </submittedName>
</protein>
<dbReference type="InterPro" id="IPR023393">
    <property type="entry name" value="START-like_dom_sf"/>
</dbReference>
<dbReference type="Pfam" id="PF08327">
    <property type="entry name" value="AHSA1"/>
    <property type="match status" value="1"/>
</dbReference>
<gene>
    <name evidence="3" type="ORF">ACFPFM_04645</name>
</gene>
<evidence type="ECO:0000259" key="2">
    <source>
        <dbReference type="Pfam" id="PF08327"/>
    </source>
</evidence>
<dbReference type="Gene3D" id="3.30.530.20">
    <property type="match status" value="1"/>
</dbReference>
<dbReference type="EMBL" id="JBHSJB010000004">
    <property type="protein sequence ID" value="MFC5053044.1"/>
    <property type="molecule type" value="Genomic_DNA"/>
</dbReference>
<keyword evidence="4" id="KW-1185">Reference proteome</keyword>